<name>A0AAE3QL63_9BACT</name>
<dbReference type="PANTHER" id="PTHR16214:SF3">
    <property type="entry name" value="TRANSMEMBRANE PROTEIN 260"/>
    <property type="match status" value="1"/>
</dbReference>
<comment type="caution">
    <text evidence="2">The sequence shown here is derived from an EMBL/GenBank/DDBJ whole genome shotgun (WGS) entry which is preliminary data.</text>
</comment>
<evidence type="ECO:0000256" key="1">
    <source>
        <dbReference type="SAM" id="Phobius"/>
    </source>
</evidence>
<feature type="transmembrane region" description="Helical" evidence="1">
    <location>
        <begin position="480"/>
        <end position="496"/>
    </location>
</feature>
<dbReference type="PANTHER" id="PTHR16214">
    <property type="entry name" value="TRANSMEMBRANE PROTEIN 260"/>
    <property type="match status" value="1"/>
</dbReference>
<keyword evidence="1" id="KW-1133">Transmembrane helix</keyword>
<dbReference type="EMBL" id="JASJOS010000001">
    <property type="protein sequence ID" value="MDJ1479510.1"/>
    <property type="molecule type" value="Genomic_DNA"/>
</dbReference>
<dbReference type="Proteomes" id="UP001241110">
    <property type="component" value="Unassembled WGS sequence"/>
</dbReference>
<feature type="transmembrane region" description="Helical" evidence="1">
    <location>
        <begin position="257"/>
        <end position="279"/>
    </location>
</feature>
<feature type="transmembrane region" description="Helical" evidence="1">
    <location>
        <begin position="147"/>
        <end position="165"/>
    </location>
</feature>
<accession>A0AAE3QL63</accession>
<feature type="transmembrane region" description="Helical" evidence="1">
    <location>
        <begin position="214"/>
        <end position="236"/>
    </location>
</feature>
<feature type="transmembrane region" description="Helical" evidence="1">
    <location>
        <begin position="77"/>
        <end position="101"/>
    </location>
</feature>
<feature type="transmembrane region" description="Helical" evidence="1">
    <location>
        <begin position="502"/>
        <end position="521"/>
    </location>
</feature>
<protein>
    <submittedName>
        <fullName evidence="2">DUF2723 domain-containing protein</fullName>
    </submittedName>
</protein>
<gene>
    <name evidence="2" type="ORF">QNI16_03370</name>
</gene>
<feature type="transmembrane region" description="Helical" evidence="1">
    <location>
        <begin position="291"/>
        <end position="311"/>
    </location>
</feature>
<evidence type="ECO:0000313" key="3">
    <source>
        <dbReference type="Proteomes" id="UP001241110"/>
    </source>
</evidence>
<keyword evidence="1" id="KW-0472">Membrane</keyword>
<dbReference type="AlphaFoldDB" id="A0AAE3QL63"/>
<evidence type="ECO:0000313" key="2">
    <source>
        <dbReference type="EMBL" id="MDJ1479510.1"/>
    </source>
</evidence>
<dbReference type="InterPro" id="IPR021280">
    <property type="entry name" value="TMEM260-like"/>
</dbReference>
<feature type="transmembrane region" description="Helical" evidence="1">
    <location>
        <begin position="113"/>
        <end position="135"/>
    </location>
</feature>
<dbReference type="Pfam" id="PF11028">
    <property type="entry name" value="TMEM260-like"/>
    <property type="match status" value="1"/>
</dbReference>
<reference evidence="2" key="1">
    <citation type="submission" date="2023-05" db="EMBL/GenBank/DDBJ databases">
        <authorList>
            <person name="Zhang X."/>
        </authorList>
    </citation>
    <scope>NUCLEOTIDE SEQUENCE</scope>
    <source>
        <strain evidence="2">YF14B1</strain>
    </source>
</reference>
<sequence length="986" mass="112163">MYSFRKINNLTGWAVFAIAAVTYVRTVEPTVSFWDCGEFIAAAHKLLIGHPPGAPFFLLVAHLFTDALASDSSQVAYWMNVLSALSSAFTILFLFWTITLLGRKLITTPVTEYSIGQTIGLMMAGVVGSLVYTFSDSFWFSAVESEVYALSSLFTAFVVWAMLKWELIDDSAAANRWLLLIAYVIGLSIGTHLLNLVTLPALALIFYFRKFTPTWKGAILTLIVSGIALLFVMNVMRTELPGIAGKMDIFFVNTLGLPFNSGAIVFTVLCVSALLYGIWYSVRKQKVVLNTVLLGFTFILIGYSSYVMLVVRANFNPTFNLNNPKDLSGFMYYMNMEQYGAARPLLYGPNFTAGVVEIEKGSPIYIKGEHKYESYSQRLVPKYDPRKMTLFPRLYSDDESRRHPQLYRNITGLREGENPALAHQFSYFFKQQIGYFYVRYFLWNFVGRDSDEVGAGWHTTFHSKDTLPPVLSENKAHNRFYGLPLFLGLIGLFFVIQRNRQVGAFTGLLFFMTGIALIIYLNPPPVEPRERDYIYVGSFYAFAIWIGLGVMALSEWIKSIVKQEVLRPVLIGSLCLAVPVLMVKENWDDHDRTGRYMALDSAKNMLESCAPNAILFTTGDNDTYPLLYAQEVEGIRPDVRVVISQFMGTDWYIDYLKQSLGRTPAMPISLEKKNYVSYVNNQILFYENPTVKDGINLKEYIRLIREDNPALKVTLDSGETINTLPTPKLYLPLDKEAIVKSGQIPTALTSLLSDQMLIELPKKHIYKDDLVFLDILAQNDWKRPVYFTTTQLPNQYNLMKHTQLEGVVCRLLPVEVPQAEDGFLNSDIAYNNLMNKSQWRGQNDPNVYHDETCRGERLVASRLAFLTLAQQLMAENQPKKAREVLMRSLGIMPNEIFHDDQICSLYVAPLLQVGEKQKAEQLAKRLTHNAEQNLAYYWEEKSKDQQAIRTNLYILNQVAAAFKEANHPDATRYEALLEKELNVWQN</sequence>
<organism evidence="2 3">
    <name type="scientific">Xanthocytophaga flava</name>
    <dbReference type="NCBI Taxonomy" id="3048013"/>
    <lineage>
        <taxon>Bacteria</taxon>
        <taxon>Pseudomonadati</taxon>
        <taxon>Bacteroidota</taxon>
        <taxon>Cytophagia</taxon>
        <taxon>Cytophagales</taxon>
        <taxon>Rhodocytophagaceae</taxon>
        <taxon>Xanthocytophaga</taxon>
    </lineage>
</organism>
<dbReference type="InterPro" id="IPR052724">
    <property type="entry name" value="GT117_domain-containing"/>
</dbReference>
<feature type="transmembrane region" description="Helical" evidence="1">
    <location>
        <begin position="533"/>
        <end position="553"/>
    </location>
</feature>
<feature type="transmembrane region" description="Helical" evidence="1">
    <location>
        <begin position="177"/>
        <end position="208"/>
    </location>
</feature>
<dbReference type="RefSeq" id="WP_313975746.1">
    <property type="nucleotide sequence ID" value="NZ_JASJOS010000001.1"/>
</dbReference>
<keyword evidence="1" id="KW-0812">Transmembrane</keyword>
<proteinExistence type="predicted"/>